<protein>
    <submittedName>
        <fullName evidence="4">ATP dependent DNA ligase-like protein</fullName>
    </submittedName>
</protein>
<dbReference type="HOGENOM" id="CLU_008325_4_0_9"/>
<dbReference type="Pfam" id="PF01068">
    <property type="entry name" value="DNA_ligase_A_M"/>
    <property type="match status" value="1"/>
</dbReference>
<dbReference type="InterPro" id="IPR012310">
    <property type="entry name" value="DNA_ligase_ATP-dep_cent"/>
</dbReference>
<reference evidence="5" key="1">
    <citation type="journal article" date="2012" name="J. Bacteriol.">
        <title>Complete genome sequences of Desulfosporosinus orientis DSM765T, Desulfosporosinus youngiae DSM17734T, Desulfosporosinus meridiei DSM13257T, and Desulfosporosinus acidiphilus DSM22704T.</title>
        <authorList>
            <person name="Pester M."/>
            <person name="Brambilla E."/>
            <person name="Alazard D."/>
            <person name="Rattei T."/>
            <person name="Weinmaier T."/>
            <person name="Han J."/>
            <person name="Lucas S."/>
            <person name="Lapidus A."/>
            <person name="Cheng J.F."/>
            <person name="Goodwin L."/>
            <person name="Pitluck S."/>
            <person name="Peters L."/>
            <person name="Ovchinnikova G."/>
            <person name="Teshima H."/>
            <person name="Detter J.C."/>
            <person name="Han C.S."/>
            <person name="Tapia R."/>
            <person name="Land M.L."/>
            <person name="Hauser L."/>
            <person name="Kyrpides N.C."/>
            <person name="Ivanova N.N."/>
            <person name="Pagani I."/>
            <person name="Huntmann M."/>
            <person name="Wei C.L."/>
            <person name="Davenport K.W."/>
            <person name="Daligault H."/>
            <person name="Chain P.S."/>
            <person name="Chen A."/>
            <person name="Mavromatis K."/>
            <person name="Markowitz V."/>
            <person name="Szeto E."/>
            <person name="Mikhailova N."/>
            <person name="Pati A."/>
            <person name="Wagner M."/>
            <person name="Woyke T."/>
            <person name="Ollivier B."/>
            <person name="Klenk H.P."/>
            <person name="Spring S."/>
            <person name="Loy A."/>
        </authorList>
    </citation>
    <scope>NUCLEOTIDE SEQUENCE [LARGE SCALE GENOMIC DNA]</scope>
    <source>
        <strain evidence="5">DSM 22704 / JCM 16185 / SJ4</strain>
    </source>
</reference>
<dbReference type="KEGG" id="dai:Desaci_4757"/>
<evidence type="ECO:0000313" key="5">
    <source>
        <dbReference type="Proteomes" id="UP000002892"/>
    </source>
</evidence>
<evidence type="ECO:0000256" key="2">
    <source>
        <dbReference type="ARBA" id="ARBA00022598"/>
    </source>
</evidence>
<dbReference type="AlphaFoldDB" id="I4DCQ9"/>
<proteinExistence type="inferred from homology"/>
<feature type="domain" description="ATP-dependent DNA ligase family profile" evidence="3">
    <location>
        <begin position="108"/>
        <end position="193"/>
    </location>
</feature>
<dbReference type="Gene3D" id="3.30.470.30">
    <property type="entry name" value="DNA ligase/mRNA capping enzyme"/>
    <property type="match status" value="1"/>
</dbReference>
<dbReference type="EMBL" id="CP003640">
    <property type="protein sequence ID" value="AFM43583.1"/>
    <property type="molecule type" value="Genomic_DNA"/>
</dbReference>
<dbReference type="PANTHER" id="PTHR45674">
    <property type="entry name" value="DNA LIGASE 1/3 FAMILY MEMBER"/>
    <property type="match status" value="1"/>
</dbReference>
<dbReference type="GO" id="GO:0006310">
    <property type="term" value="P:DNA recombination"/>
    <property type="evidence" value="ECO:0007669"/>
    <property type="project" value="InterPro"/>
</dbReference>
<dbReference type="GO" id="GO:0005524">
    <property type="term" value="F:ATP binding"/>
    <property type="evidence" value="ECO:0007669"/>
    <property type="project" value="InterPro"/>
</dbReference>
<keyword evidence="5" id="KW-1185">Reference proteome</keyword>
<geneLocation type="plasmid" evidence="4 5">
    <name>pDESACI.01</name>
</geneLocation>
<dbReference type="Proteomes" id="UP000002892">
    <property type="component" value="Plasmid pDESACI.01"/>
</dbReference>
<evidence type="ECO:0000313" key="4">
    <source>
        <dbReference type="EMBL" id="AFM43583.1"/>
    </source>
</evidence>
<dbReference type="InterPro" id="IPR050191">
    <property type="entry name" value="ATP-dep_DNA_ligase"/>
</dbReference>
<evidence type="ECO:0000256" key="1">
    <source>
        <dbReference type="ARBA" id="ARBA00007572"/>
    </source>
</evidence>
<organism evidence="4 5">
    <name type="scientific">Desulfosporosinus acidiphilus (strain DSM 22704 / JCM 16185 / SJ4)</name>
    <dbReference type="NCBI Taxonomy" id="646529"/>
    <lineage>
        <taxon>Bacteria</taxon>
        <taxon>Bacillati</taxon>
        <taxon>Bacillota</taxon>
        <taxon>Clostridia</taxon>
        <taxon>Eubacteriales</taxon>
        <taxon>Desulfitobacteriaceae</taxon>
        <taxon>Desulfosporosinus</taxon>
    </lineage>
</organism>
<accession>I4DCQ9</accession>
<dbReference type="GO" id="GO:0006281">
    <property type="term" value="P:DNA repair"/>
    <property type="evidence" value="ECO:0007669"/>
    <property type="project" value="InterPro"/>
</dbReference>
<dbReference type="SUPFAM" id="SSF56091">
    <property type="entry name" value="DNA ligase/mRNA capping enzyme, catalytic domain"/>
    <property type="match status" value="1"/>
</dbReference>
<dbReference type="PANTHER" id="PTHR45674:SF4">
    <property type="entry name" value="DNA LIGASE 1"/>
    <property type="match status" value="1"/>
</dbReference>
<comment type="similarity">
    <text evidence="1">Belongs to the ATP-dependent DNA ligase family.</text>
</comment>
<dbReference type="OrthoDB" id="9802472at2"/>
<keyword evidence="4" id="KW-0614">Plasmid</keyword>
<gene>
    <name evidence="4" type="ordered locus">Desaci_4757</name>
</gene>
<dbReference type="GO" id="GO:0003910">
    <property type="term" value="F:DNA ligase (ATP) activity"/>
    <property type="evidence" value="ECO:0007669"/>
    <property type="project" value="InterPro"/>
</dbReference>
<evidence type="ECO:0000259" key="3">
    <source>
        <dbReference type="PROSITE" id="PS50160"/>
    </source>
</evidence>
<sequence length="289" mass="33106">MYVAPMLLNPIEEIPEYNGLSIVELKYDGFRTILSDMDDGIKLFTRHQTNITDIFPELRNPKLPSGIVLDGETIQADPEGRPIFEDVMSRFHMRNASKIKHLAISNPVTFCVFDILYYRGKSVMSLPLLQRKTILDEVLPSNEKSVIKVQYMEGSKAVALFKACKERDLEGIVIKQNKPYVPGRRPKGYWDKLICYTETKVNIIGIRKGKFGWLVEYPDGRFAGVIELAVPLAAKQILLDFARKYGRNTDKNMYLPEGIPCKVRYRSLTKNGLLRLAEFQEFVNPRQIA</sequence>
<keyword evidence="2 4" id="KW-0436">Ligase</keyword>
<name>I4DCQ9_DESAJ</name>
<dbReference type="RefSeq" id="WP_014825095.1">
    <property type="nucleotide sequence ID" value="NC_018066.1"/>
</dbReference>
<dbReference type="PROSITE" id="PS50160">
    <property type="entry name" value="DNA_LIGASE_A3"/>
    <property type="match status" value="1"/>
</dbReference>